<reference evidence="2" key="1">
    <citation type="submission" date="2014-11" db="EMBL/GenBank/DDBJ databases">
        <authorList>
            <person name="Amaro Gonzalez C."/>
        </authorList>
    </citation>
    <scope>NUCLEOTIDE SEQUENCE</scope>
</reference>
<protein>
    <submittedName>
        <fullName evidence="2">Uncharacterized protein</fullName>
    </submittedName>
</protein>
<reference evidence="2" key="2">
    <citation type="journal article" date="2015" name="Fish Shellfish Immunol.">
        <title>Early steps in the European eel (Anguilla anguilla)-Vibrio vulnificus interaction in the gills: Role of the RtxA13 toxin.</title>
        <authorList>
            <person name="Callol A."/>
            <person name="Pajuelo D."/>
            <person name="Ebbesson L."/>
            <person name="Teles M."/>
            <person name="MacKenzie S."/>
            <person name="Amaro C."/>
        </authorList>
    </citation>
    <scope>NUCLEOTIDE SEQUENCE</scope>
</reference>
<organism evidence="2">
    <name type="scientific">Anguilla anguilla</name>
    <name type="common">European freshwater eel</name>
    <name type="synonym">Muraena anguilla</name>
    <dbReference type="NCBI Taxonomy" id="7936"/>
    <lineage>
        <taxon>Eukaryota</taxon>
        <taxon>Metazoa</taxon>
        <taxon>Chordata</taxon>
        <taxon>Craniata</taxon>
        <taxon>Vertebrata</taxon>
        <taxon>Euteleostomi</taxon>
        <taxon>Actinopterygii</taxon>
        <taxon>Neopterygii</taxon>
        <taxon>Teleostei</taxon>
        <taxon>Anguilliformes</taxon>
        <taxon>Anguillidae</taxon>
        <taxon>Anguilla</taxon>
    </lineage>
</organism>
<sequence length="58" mass="6581">MMGRRVMLCCAGGVCWGVDILLHRLRAFYPAFDRGKEWSELTPVSPNGSMRHTQDQKA</sequence>
<name>A0A0E9PJC5_ANGAN</name>
<feature type="compositionally biased region" description="Polar residues" evidence="1">
    <location>
        <begin position="42"/>
        <end position="51"/>
    </location>
</feature>
<dbReference type="AlphaFoldDB" id="A0A0E9PJC5"/>
<evidence type="ECO:0000256" key="1">
    <source>
        <dbReference type="SAM" id="MobiDB-lite"/>
    </source>
</evidence>
<feature type="region of interest" description="Disordered" evidence="1">
    <location>
        <begin position="38"/>
        <end position="58"/>
    </location>
</feature>
<evidence type="ECO:0000313" key="2">
    <source>
        <dbReference type="EMBL" id="JAH04721.1"/>
    </source>
</evidence>
<proteinExistence type="predicted"/>
<dbReference type="EMBL" id="GBXM01103856">
    <property type="protein sequence ID" value="JAH04721.1"/>
    <property type="molecule type" value="Transcribed_RNA"/>
</dbReference>
<accession>A0A0E9PJC5</accession>